<evidence type="ECO:0000313" key="3">
    <source>
        <dbReference type="EMBL" id="KAK5998902.1"/>
    </source>
</evidence>
<proteinExistence type="predicted"/>
<dbReference type="InterPro" id="IPR053137">
    <property type="entry name" value="NLR-like"/>
</dbReference>
<gene>
    <name evidence="3" type="ORF">PT974_01286</name>
</gene>
<name>A0ABR0T3J1_9HYPO</name>
<dbReference type="EMBL" id="JAVFKD010000001">
    <property type="protein sequence ID" value="KAK5998902.1"/>
    <property type="molecule type" value="Genomic_DNA"/>
</dbReference>
<dbReference type="SUPFAM" id="SSF53167">
    <property type="entry name" value="Purine and uridine phosphorylases"/>
    <property type="match status" value="1"/>
</dbReference>
<dbReference type="Proteomes" id="UP001338125">
    <property type="component" value="Unassembled WGS sequence"/>
</dbReference>
<dbReference type="Pfam" id="PF01048">
    <property type="entry name" value="PNP_UDP_1"/>
    <property type="match status" value="1"/>
</dbReference>
<feature type="region of interest" description="Disordered" evidence="1">
    <location>
        <begin position="588"/>
        <end position="613"/>
    </location>
</feature>
<reference evidence="3 4" key="1">
    <citation type="submission" date="2024-01" db="EMBL/GenBank/DDBJ databases">
        <title>Complete genome of Cladobotryum mycophilum ATHUM6906.</title>
        <authorList>
            <person name="Christinaki A.C."/>
            <person name="Myridakis A.I."/>
            <person name="Kouvelis V.N."/>
        </authorList>
    </citation>
    <scope>NUCLEOTIDE SEQUENCE [LARGE SCALE GENOMIC DNA]</scope>
    <source>
        <strain evidence="3 4">ATHUM6906</strain>
    </source>
</reference>
<feature type="domain" description="Nucleoside phosphorylase" evidence="2">
    <location>
        <begin position="592"/>
        <end position="694"/>
    </location>
</feature>
<organism evidence="3 4">
    <name type="scientific">Cladobotryum mycophilum</name>
    <dbReference type="NCBI Taxonomy" id="491253"/>
    <lineage>
        <taxon>Eukaryota</taxon>
        <taxon>Fungi</taxon>
        <taxon>Dikarya</taxon>
        <taxon>Ascomycota</taxon>
        <taxon>Pezizomycotina</taxon>
        <taxon>Sordariomycetes</taxon>
        <taxon>Hypocreomycetidae</taxon>
        <taxon>Hypocreales</taxon>
        <taxon>Hypocreaceae</taxon>
        <taxon>Cladobotryum</taxon>
    </lineage>
</organism>
<sequence>MARDALLEAIRKQLEIYTDPSGPKHQAIISVSSLGYKYAHALTDLQEVVQCLAPADSPAPSLAEPSLGWKVLAFAGAQPYILNHAYLWNVCLQKNIIGVSAKAGAGNIWHDPKLISWIDDKSSSLLLVHGTQESVDGLHIFGAQLATVLSKQTRAIVYVAGGVWETLGSDERDAMVMDSVQILRHVAIQVLRCMSTVSRVEAGRLLLLHIIRITKAESEDDWLTILEMLTFHFPHLDIIIDVGTLFQYSDGIPSWAQNFEKMIENLRRYGNHHDLRVVIISPHPMPGASAKVPSISVEGPLLEPTELPALIPSSSSTVTGAEPRLPTADAPLTDQYAEPASRQDFSIAIFCAFPIEAGIIDGLFTSHWDADDFGKAPGDTNTYSLGRIGNLNVVLVHVADVGKGPAASAASNCHSSFTEINLSLIVGTCGAVPSVSKERALGDVIISDALVQFDLETHHPGESAGEMVQFDLEINDPEEYAGEKNTRDNLGKQTPEITSFLDKLKSQSNLEELHLSTWNYLESLRKYENWKEVVRYPGAHQDVAYEASYIHKHRDATLCLDWDESCGTDQGSCGVARVARCEDLHCKGERRGPRKEPVPPPPPARQASAAAKAARAARAARTARAGLPASETHRDPHIRFGTIASGDQFMRSGEDRDYIAKQEGIVAFEMEGAGVWDVFPCIIVKGVSNYADSHRSNSIWKAYAAAAAATCAVSLLEQWSLEDLHKHPVVEEEECRSTCSDYDGQTSRIVLPLRPSSV</sequence>
<comment type="caution">
    <text evidence="3">The sequence shown here is derived from an EMBL/GenBank/DDBJ whole genome shotgun (WGS) entry which is preliminary data.</text>
</comment>
<dbReference type="InterPro" id="IPR000845">
    <property type="entry name" value="Nucleoside_phosphorylase_d"/>
</dbReference>
<evidence type="ECO:0000256" key="1">
    <source>
        <dbReference type="SAM" id="MobiDB-lite"/>
    </source>
</evidence>
<evidence type="ECO:0000313" key="4">
    <source>
        <dbReference type="Proteomes" id="UP001338125"/>
    </source>
</evidence>
<feature type="compositionally biased region" description="Basic and acidic residues" evidence="1">
    <location>
        <begin position="588"/>
        <end position="597"/>
    </location>
</feature>
<accession>A0ABR0T3J1</accession>
<evidence type="ECO:0000259" key="2">
    <source>
        <dbReference type="Pfam" id="PF01048"/>
    </source>
</evidence>
<dbReference type="InterPro" id="IPR035994">
    <property type="entry name" value="Nucleoside_phosphorylase_sf"/>
</dbReference>
<protein>
    <recommendedName>
        <fullName evidence="2">Nucleoside phosphorylase domain-containing protein</fullName>
    </recommendedName>
</protein>
<dbReference type="PANTHER" id="PTHR46082:SF6">
    <property type="entry name" value="AAA+ ATPASE DOMAIN-CONTAINING PROTEIN-RELATED"/>
    <property type="match status" value="1"/>
</dbReference>
<keyword evidence="4" id="KW-1185">Reference proteome</keyword>
<dbReference type="PANTHER" id="PTHR46082">
    <property type="entry name" value="ATP/GTP-BINDING PROTEIN-RELATED"/>
    <property type="match status" value="1"/>
</dbReference>
<dbReference type="Gene3D" id="3.40.50.1580">
    <property type="entry name" value="Nucleoside phosphorylase domain"/>
    <property type="match status" value="1"/>
</dbReference>